<dbReference type="EMBL" id="JARBHB010000002">
    <property type="protein sequence ID" value="KAJ8893572.1"/>
    <property type="molecule type" value="Genomic_DNA"/>
</dbReference>
<keyword evidence="2" id="KW-1185">Reference proteome</keyword>
<sequence>MEQDASWKEMFRPITSRLGNLQETVHPATAEMRTEQDIEPRCMLTVIDCFSQYSWVILVRQKCALDVGDSNKTVLNDMGSSKHLQMDLGREFYKPSFRSQMAMNKTNTYSSYGEMKTSIVDLFNRTLKTEMW</sequence>
<dbReference type="InterPro" id="IPR012337">
    <property type="entry name" value="RNaseH-like_sf"/>
</dbReference>
<reference evidence="1 2" key="1">
    <citation type="submission" date="2023-02" db="EMBL/GenBank/DDBJ databases">
        <title>LHISI_Scaffold_Assembly.</title>
        <authorList>
            <person name="Stuart O.P."/>
            <person name="Cleave R."/>
            <person name="Magrath M.J.L."/>
            <person name="Mikheyev A.S."/>
        </authorList>
    </citation>
    <scope>NUCLEOTIDE SEQUENCE [LARGE SCALE GENOMIC DNA]</scope>
    <source>
        <strain evidence="1">Daus_M_001</strain>
        <tissue evidence="1">Leg muscle</tissue>
    </source>
</reference>
<dbReference type="PANTHER" id="PTHR46585">
    <property type="entry name" value="INTEGRASE CORE DOMAIN CONTAINING PROTEIN"/>
    <property type="match status" value="1"/>
</dbReference>
<gene>
    <name evidence="1" type="ORF">PR048_006172</name>
</gene>
<dbReference type="Gene3D" id="3.30.420.10">
    <property type="entry name" value="Ribonuclease H-like superfamily/Ribonuclease H"/>
    <property type="match status" value="1"/>
</dbReference>
<organism evidence="1 2">
    <name type="scientific">Dryococelus australis</name>
    <dbReference type="NCBI Taxonomy" id="614101"/>
    <lineage>
        <taxon>Eukaryota</taxon>
        <taxon>Metazoa</taxon>
        <taxon>Ecdysozoa</taxon>
        <taxon>Arthropoda</taxon>
        <taxon>Hexapoda</taxon>
        <taxon>Insecta</taxon>
        <taxon>Pterygota</taxon>
        <taxon>Neoptera</taxon>
        <taxon>Polyneoptera</taxon>
        <taxon>Phasmatodea</taxon>
        <taxon>Verophasmatodea</taxon>
        <taxon>Anareolatae</taxon>
        <taxon>Phasmatidae</taxon>
        <taxon>Eurycanthinae</taxon>
        <taxon>Dryococelus</taxon>
    </lineage>
</organism>
<dbReference type="InterPro" id="IPR036397">
    <property type="entry name" value="RNaseH_sf"/>
</dbReference>
<evidence type="ECO:0000313" key="1">
    <source>
        <dbReference type="EMBL" id="KAJ8893572.1"/>
    </source>
</evidence>
<dbReference type="Proteomes" id="UP001159363">
    <property type="component" value="Chromosome 2"/>
</dbReference>
<proteinExistence type="predicted"/>
<name>A0ABQ9IAS7_9NEOP</name>
<evidence type="ECO:0000313" key="2">
    <source>
        <dbReference type="Proteomes" id="UP001159363"/>
    </source>
</evidence>
<dbReference type="PANTHER" id="PTHR46585:SF1">
    <property type="entry name" value="CHROMO DOMAIN-CONTAINING PROTEIN"/>
    <property type="match status" value="1"/>
</dbReference>
<protein>
    <submittedName>
        <fullName evidence="1">Uncharacterized protein</fullName>
    </submittedName>
</protein>
<comment type="caution">
    <text evidence="1">The sequence shown here is derived from an EMBL/GenBank/DDBJ whole genome shotgun (WGS) entry which is preliminary data.</text>
</comment>
<accession>A0ABQ9IAS7</accession>
<dbReference type="SUPFAM" id="SSF53098">
    <property type="entry name" value="Ribonuclease H-like"/>
    <property type="match status" value="1"/>
</dbReference>